<evidence type="ECO:0000313" key="3">
    <source>
        <dbReference type="Proteomes" id="UP001595805"/>
    </source>
</evidence>
<evidence type="ECO:0000313" key="2">
    <source>
        <dbReference type="EMBL" id="MFC3880438.1"/>
    </source>
</evidence>
<dbReference type="InterPro" id="IPR025634">
    <property type="entry name" value="DUF4292"/>
</dbReference>
<accession>A0ABV8AR76</accession>
<dbReference type="EMBL" id="JBHRZS010000007">
    <property type="protein sequence ID" value="MFC3880438.1"/>
    <property type="molecule type" value="Genomic_DNA"/>
</dbReference>
<sequence length="246" mass="27980">MNKLFFGASFIFLLLILGSCSKKATVFSSSTKMDDFDPVMAEYNYLSAKAKIVIEEESGKITRGTVNFRAKKDSVLWFTVSPGMGVEAIRGLITQEKIMIKDRIGTDDINMTYAEFKTIFGLTLSFDLFQNILWANPPYAFDYQDRLARVGSSFELTQVRNEVRYFSKVDVTHGKVTELVSNSIDDRGSLLASFPTFQDVESQPFPIDVLFKLAYQTDFGQQNTIINLEWVSISPYNDPMSFPFRF</sequence>
<feature type="chain" id="PRO_5045888132" evidence="1">
    <location>
        <begin position="25"/>
        <end position="246"/>
    </location>
</feature>
<proteinExistence type="predicted"/>
<keyword evidence="3" id="KW-1185">Reference proteome</keyword>
<comment type="caution">
    <text evidence="2">The sequence shown here is derived from an EMBL/GenBank/DDBJ whole genome shotgun (WGS) entry which is preliminary data.</text>
</comment>
<dbReference type="Proteomes" id="UP001595805">
    <property type="component" value="Unassembled WGS sequence"/>
</dbReference>
<keyword evidence="1" id="KW-0732">Signal</keyword>
<dbReference type="Pfam" id="PF14125">
    <property type="entry name" value="DUF4292"/>
    <property type="match status" value="1"/>
</dbReference>
<protein>
    <submittedName>
        <fullName evidence="2">DUF4292 domain-containing protein</fullName>
    </submittedName>
</protein>
<feature type="signal peptide" evidence="1">
    <location>
        <begin position="1"/>
        <end position="24"/>
    </location>
</feature>
<dbReference type="PROSITE" id="PS51257">
    <property type="entry name" value="PROKAR_LIPOPROTEIN"/>
    <property type="match status" value="1"/>
</dbReference>
<gene>
    <name evidence="2" type="ORF">ACFOSV_09640</name>
</gene>
<evidence type="ECO:0000256" key="1">
    <source>
        <dbReference type="SAM" id="SignalP"/>
    </source>
</evidence>
<reference evidence="3" key="1">
    <citation type="journal article" date="2019" name="Int. J. Syst. Evol. Microbiol.">
        <title>The Global Catalogue of Microorganisms (GCM) 10K type strain sequencing project: providing services to taxonomists for standard genome sequencing and annotation.</title>
        <authorList>
            <consortium name="The Broad Institute Genomics Platform"/>
            <consortium name="The Broad Institute Genome Sequencing Center for Infectious Disease"/>
            <person name="Wu L."/>
            <person name="Ma J."/>
        </authorList>
    </citation>
    <scope>NUCLEOTIDE SEQUENCE [LARGE SCALE GENOMIC DNA]</scope>
    <source>
        <strain evidence="3">CCUG 60523</strain>
    </source>
</reference>
<organism evidence="2 3">
    <name type="scientific">Algoriphagus namhaensis</name>
    <dbReference type="NCBI Taxonomy" id="915353"/>
    <lineage>
        <taxon>Bacteria</taxon>
        <taxon>Pseudomonadati</taxon>
        <taxon>Bacteroidota</taxon>
        <taxon>Cytophagia</taxon>
        <taxon>Cytophagales</taxon>
        <taxon>Cyclobacteriaceae</taxon>
        <taxon>Algoriphagus</taxon>
    </lineage>
</organism>
<name>A0ABV8AR76_9BACT</name>
<dbReference type="RefSeq" id="WP_377905796.1">
    <property type="nucleotide sequence ID" value="NZ_JBHRZS010000007.1"/>
</dbReference>